<name>A0ABZ0TJK1_9SPHI</name>
<accession>A0ABZ0TJK1</accession>
<organism evidence="1 2">
    <name type="scientific">Mucilaginibacter sabulilitoris</name>
    <dbReference type="NCBI Taxonomy" id="1173583"/>
    <lineage>
        <taxon>Bacteria</taxon>
        <taxon>Pseudomonadati</taxon>
        <taxon>Bacteroidota</taxon>
        <taxon>Sphingobacteriia</taxon>
        <taxon>Sphingobacteriales</taxon>
        <taxon>Sphingobacteriaceae</taxon>
        <taxon>Mucilaginibacter</taxon>
    </lineage>
</organism>
<dbReference type="EMBL" id="CP139558">
    <property type="protein sequence ID" value="WPU91894.1"/>
    <property type="molecule type" value="Genomic_DNA"/>
</dbReference>
<evidence type="ECO:0000313" key="1">
    <source>
        <dbReference type="EMBL" id="WPU91894.1"/>
    </source>
</evidence>
<proteinExistence type="predicted"/>
<keyword evidence="2" id="KW-1185">Reference proteome</keyword>
<dbReference type="Proteomes" id="UP001324380">
    <property type="component" value="Chromosome"/>
</dbReference>
<gene>
    <name evidence="1" type="ORF">SNE25_21490</name>
</gene>
<evidence type="ECO:0000313" key="2">
    <source>
        <dbReference type="Proteomes" id="UP001324380"/>
    </source>
</evidence>
<sequence length="60" mass="6996">MGFEKLLKVTKAQFEKLLRDIIARENYNVHYSYTKMDYYISGDEDALDKLKLASEGLTMS</sequence>
<dbReference type="RefSeq" id="WP_321561060.1">
    <property type="nucleotide sequence ID" value="NZ_CP139558.1"/>
</dbReference>
<reference evidence="1 2" key="1">
    <citation type="submission" date="2023-11" db="EMBL/GenBank/DDBJ databases">
        <title>Analysis of the Genomes of Mucilaginibacter gossypii cycad 4 and M. sabulilitoris SNA2: microbes with the potential for plant growth promotion.</title>
        <authorList>
            <person name="Hirsch A.M."/>
            <person name="Humm E."/>
            <person name="Rubbi M."/>
            <person name="Del Vecchio G."/>
            <person name="Ha S.M."/>
            <person name="Pellegrini M."/>
            <person name="Gunsalus R.P."/>
        </authorList>
    </citation>
    <scope>NUCLEOTIDE SEQUENCE [LARGE SCALE GENOMIC DNA]</scope>
    <source>
        <strain evidence="1 2">SNA2</strain>
    </source>
</reference>
<protein>
    <submittedName>
        <fullName evidence="1">Uncharacterized protein</fullName>
    </submittedName>
</protein>